<keyword evidence="3" id="KW-1185">Reference proteome</keyword>
<comment type="caution">
    <text evidence="2">The sequence shown here is derived from an EMBL/GenBank/DDBJ whole genome shotgun (WGS) entry which is preliminary data.</text>
</comment>
<gene>
    <name evidence="2" type="ORF">HNR21_005519</name>
</gene>
<dbReference type="Pfam" id="PF19379">
    <property type="entry name" value="DUF5954"/>
    <property type="match status" value="1"/>
</dbReference>
<reference evidence="2 3" key="1">
    <citation type="submission" date="2020-08" db="EMBL/GenBank/DDBJ databases">
        <title>Sequencing the genomes of 1000 actinobacteria strains.</title>
        <authorList>
            <person name="Klenk H.-P."/>
        </authorList>
    </citation>
    <scope>NUCLEOTIDE SEQUENCE [LARGE SCALE GENOMIC DNA]</scope>
    <source>
        <strain evidence="2 3">DSM 45823</strain>
    </source>
</reference>
<accession>A0A7W3N3A0</accession>
<dbReference type="EMBL" id="JACJII010000001">
    <property type="protein sequence ID" value="MBA9006637.1"/>
    <property type="molecule type" value="Genomic_DNA"/>
</dbReference>
<feature type="region of interest" description="Disordered" evidence="1">
    <location>
        <begin position="124"/>
        <end position="146"/>
    </location>
</feature>
<name>A0A7W3N3A0_9ACTN</name>
<dbReference type="AlphaFoldDB" id="A0A7W3N3A0"/>
<protein>
    <recommendedName>
        <fullName evidence="4">PE-PGRS family protein</fullName>
    </recommendedName>
</protein>
<organism evidence="2 3">
    <name type="scientific">Thermomonospora cellulosilytica</name>
    <dbReference type="NCBI Taxonomy" id="1411118"/>
    <lineage>
        <taxon>Bacteria</taxon>
        <taxon>Bacillati</taxon>
        <taxon>Actinomycetota</taxon>
        <taxon>Actinomycetes</taxon>
        <taxon>Streptosporangiales</taxon>
        <taxon>Thermomonosporaceae</taxon>
        <taxon>Thermomonospora</taxon>
    </lineage>
</organism>
<sequence>MTIGDGDGGGLIFPRDLDAMDPVAEVIWADARRSLTAYPDLVVAGPLFAAAEQVPGGWQTVCPCDPLPQGARDLLAARLRGRAPAGGRAAREYHEAALRLDAGECDELTVLARRFRIVRIEQLMRTGPDGPEPPRPTDHDPRRPVPGRPLDFIPAPPLDGHDTADLLTAELLCQYLDEAARTGTDPVEPFMAPVQLPPMFTVAERTGELWRPGARLYGLPQEARDSLAAYFRHVVPAVEQPGETDLAEYAAAADMMQDRQRRNGITVAGRRFRVVRVERMVLVGPDGPETPRPCDLRD</sequence>
<evidence type="ECO:0000256" key="1">
    <source>
        <dbReference type="SAM" id="MobiDB-lite"/>
    </source>
</evidence>
<evidence type="ECO:0008006" key="4">
    <source>
        <dbReference type="Google" id="ProtNLM"/>
    </source>
</evidence>
<dbReference type="InterPro" id="IPR045998">
    <property type="entry name" value="DUF5954"/>
</dbReference>
<proteinExistence type="predicted"/>
<dbReference type="Proteomes" id="UP000539313">
    <property type="component" value="Unassembled WGS sequence"/>
</dbReference>
<evidence type="ECO:0000313" key="3">
    <source>
        <dbReference type="Proteomes" id="UP000539313"/>
    </source>
</evidence>
<evidence type="ECO:0000313" key="2">
    <source>
        <dbReference type="EMBL" id="MBA9006637.1"/>
    </source>
</evidence>
<dbReference type="RefSeq" id="WP_182707485.1">
    <property type="nucleotide sequence ID" value="NZ_JACJII010000001.1"/>
</dbReference>